<dbReference type="GO" id="GO:0009425">
    <property type="term" value="C:bacterial-type flagellum basal body"/>
    <property type="evidence" value="ECO:0007669"/>
    <property type="project" value="UniProtKB-SubCell"/>
</dbReference>
<keyword evidence="10" id="KW-0282">Flagellum</keyword>
<comment type="subcellular location">
    <subcellularLocation>
        <location evidence="1 9">Cell membrane</location>
        <topology evidence="1">Multi-pass membrane protein</topology>
    </subcellularLocation>
    <subcellularLocation>
        <location evidence="9">Bacterial flagellum basal body</location>
    </subcellularLocation>
</comment>
<name>A0A8J7RHJ3_9BACT</name>
<dbReference type="GO" id="GO:0005886">
    <property type="term" value="C:plasma membrane"/>
    <property type="evidence" value="ECO:0007669"/>
    <property type="project" value="UniProtKB-SubCell"/>
</dbReference>
<feature type="transmembrane region" description="Helical" evidence="9">
    <location>
        <begin position="56"/>
        <end position="74"/>
    </location>
</feature>
<keyword evidence="6 9" id="KW-1133">Transmembrane helix</keyword>
<evidence type="ECO:0000256" key="5">
    <source>
        <dbReference type="ARBA" id="ARBA00022692"/>
    </source>
</evidence>
<keyword evidence="8 9" id="KW-0975">Bacterial flagellum</keyword>
<accession>A0A8J7RHJ3</accession>
<dbReference type="PIRSF" id="PIRSF004669">
    <property type="entry name" value="FliQ"/>
    <property type="match status" value="1"/>
</dbReference>
<comment type="similarity">
    <text evidence="2 9">Belongs to the FliQ/MopD/SpaQ family.</text>
</comment>
<dbReference type="Proteomes" id="UP000673975">
    <property type="component" value="Unassembled WGS sequence"/>
</dbReference>
<organism evidence="10 11">
    <name type="scientific">Natronogracilivirga saccharolytica</name>
    <dbReference type="NCBI Taxonomy" id="2812953"/>
    <lineage>
        <taxon>Bacteria</taxon>
        <taxon>Pseudomonadati</taxon>
        <taxon>Balneolota</taxon>
        <taxon>Balneolia</taxon>
        <taxon>Balneolales</taxon>
        <taxon>Cyclonatronaceae</taxon>
        <taxon>Natronogracilivirga</taxon>
    </lineage>
</organism>
<evidence type="ECO:0000256" key="7">
    <source>
        <dbReference type="ARBA" id="ARBA00023136"/>
    </source>
</evidence>
<keyword evidence="10" id="KW-0969">Cilium</keyword>
<evidence type="ECO:0000313" key="11">
    <source>
        <dbReference type="Proteomes" id="UP000673975"/>
    </source>
</evidence>
<comment type="caution">
    <text evidence="10">The sequence shown here is derived from an EMBL/GenBank/DDBJ whole genome shotgun (WGS) entry which is preliminary data.</text>
</comment>
<evidence type="ECO:0000256" key="4">
    <source>
        <dbReference type="ARBA" id="ARBA00022475"/>
    </source>
</evidence>
<dbReference type="PANTHER" id="PTHR34040">
    <property type="entry name" value="FLAGELLAR BIOSYNTHETIC PROTEIN FLIQ"/>
    <property type="match status" value="1"/>
</dbReference>
<evidence type="ECO:0000256" key="6">
    <source>
        <dbReference type="ARBA" id="ARBA00022989"/>
    </source>
</evidence>
<feature type="transmembrane region" description="Helical" evidence="9">
    <location>
        <begin position="20"/>
        <end position="44"/>
    </location>
</feature>
<reference evidence="10" key="1">
    <citation type="submission" date="2021-02" db="EMBL/GenBank/DDBJ databases">
        <title>Natronogracilivirga saccharolytica gen. nov. sp. nov. a new anaerobic, haloalkiliphilic carbohydrate-fermenting bacterium from soda lake and proposing of Cyclonatronumiaceae fam. nov. in the phylum Balneolaeota.</title>
        <authorList>
            <person name="Zhilina T.N."/>
            <person name="Sorokin D.Y."/>
            <person name="Zavarzina D.G."/>
            <person name="Toshchakov S.V."/>
            <person name="Kublanov I.V."/>
        </authorList>
    </citation>
    <scope>NUCLEOTIDE SEQUENCE</scope>
    <source>
        <strain evidence="10">Z-1702</strain>
    </source>
</reference>
<keyword evidence="10" id="KW-0966">Cell projection</keyword>
<dbReference type="GO" id="GO:0009306">
    <property type="term" value="P:protein secretion"/>
    <property type="evidence" value="ECO:0007669"/>
    <property type="project" value="InterPro"/>
</dbReference>
<keyword evidence="4 9" id="KW-1003">Cell membrane</keyword>
<evidence type="ECO:0000256" key="1">
    <source>
        <dbReference type="ARBA" id="ARBA00004651"/>
    </source>
</evidence>
<dbReference type="PANTHER" id="PTHR34040:SF2">
    <property type="entry name" value="FLAGELLAR BIOSYNTHETIC PROTEIN FLIQ"/>
    <property type="match status" value="1"/>
</dbReference>
<proteinExistence type="inferred from homology"/>
<gene>
    <name evidence="9 10" type="primary">fliQ</name>
    <name evidence="10" type="ORF">NATSA_04650</name>
</gene>
<evidence type="ECO:0000256" key="9">
    <source>
        <dbReference type="RuleBase" id="RU364090"/>
    </source>
</evidence>
<dbReference type="InterPro" id="IPR006305">
    <property type="entry name" value="FliQ"/>
</dbReference>
<evidence type="ECO:0000256" key="3">
    <source>
        <dbReference type="ARBA" id="ARBA00021718"/>
    </source>
</evidence>
<comment type="function">
    <text evidence="9">Role in flagellar biosynthesis.</text>
</comment>
<dbReference type="InterPro" id="IPR002191">
    <property type="entry name" value="Bac_export_3"/>
</dbReference>
<sequence>MNTETGIYWVQEALTTAVVLAGPVLLGALLIGLSIAIFQAATSIQEMTLSYVPKMVVVVIILFFLFGFMLQYAVGFTERIFDFIPNIAQ</sequence>
<dbReference type="GO" id="GO:0044780">
    <property type="term" value="P:bacterial-type flagellum assembly"/>
    <property type="evidence" value="ECO:0007669"/>
    <property type="project" value="InterPro"/>
</dbReference>
<evidence type="ECO:0000256" key="2">
    <source>
        <dbReference type="ARBA" id="ARBA00006156"/>
    </source>
</evidence>
<evidence type="ECO:0000313" key="10">
    <source>
        <dbReference type="EMBL" id="MBP3191950.1"/>
    </source>
</evidence>
<keyword evidence="5 9" id="KW-0812">Transmembrane</keyword>
<dbReference type="NCBIfam" id="TIGR01402">
    <property type="entry name" value="fliQ"/>
    <property type="match status" value="1"/>
</dbReference>
<keyword evidence="11" id="KW-1185">Reference proteome</keyword>
<dbReference type="RefSeq" id="WP_210510851.1">
    <property type="nucleotide sequence ID" value="NZ_JAFIDN010000003.1"/>
</dbReference>
<dbReference type="EMBL" id="JAFIDN010000003">
    <property type="protein sequence ID" value="MBP3191950.1"/>
    <property type="molecule type" value="Genomic_DNA"/>
</dbReference>
<dbReference type="PRINTS" id="PR00952">
    <property type="entry name" value="TYPE3IMQPROT"/>
</dbReference>
<dbReference type="AlphaFoldDB" id="A0A8J7RHJ3"/>
<evidence type="ECO:0000256" key="8">
    <source>
        <dbReference type="ARBA" id="ARBA00023143"/>
    </source>
</evidence>
<protein>
    <recommendedName>
        <fullName evidence="3 9">Flagellar biosynthetic protein FliQ</fullName>
    </recommendedName>
</protein>
<dbReference type="Pfam" id="PF01313">
    <property type="entry name" value="Bac_export_3"/>
    <property type="match status" value="1"/>
</dbReference>
<keyword evidence="7 9" id="KW-0472">Membrane</keyword>